<dbReference type="Pfam" id="PF00254">
    <property type="entry name" value="FKBP_C"/>
    <property type="match status" value="1"/>
</dbReference>
<dbReference type="RefSeq" id="WP_166919091.1">
    <property type="nucleotide sequence ID" value="NZ_JAASRN010000002.1"/>
</dbReference>
<feature type="domain" description="PPIase FKBP-type" evidence="11">
    <location>
        <begin position="7"/>
        <end position="71"/>
    </location>
</feature>
<dbReference type="InterPro" id="IPR046357">
    <property type="entry name" value="PPIase_dom_sf"/>
</dbReference>
<dbReference type="PANTHER" id="PTHR47861">
    <property type="entry name" value="FKBP-TYPE PEPTIDYL-PROLYL CIS-TRANS ISOMERASE SLYD"/>
    <property type="match status" value="1"/>
</dbReference>
<reference evidence="12 13" key="1">
    <citation type="submission" date="2020-03" db="EMBL/GenBank/DDBJ databases">
        <title>Genomic Encyclopedia of Type Strains, Phase IV (KMG-IV): sequencing the most valuable type-strain genomes for metagenomic binning, comparative biology and taxonomic classification.</title>
        <authorList>
            <person name="Goeker M."/>
        </authorList>
    </citation>
    <scope>NUCLEOTIDE SEQUENCE [LARGE SCALE GENOMIC DNA]</scope>
    <source>
        <strain evidence="12 13">DSM 5718</strain>
    </source>
</reference>
<evidence type="ECO:0000313" key="13">
    <source>
        <dbReference type="Proteomes" id="UP000537126"/>
    </source>
</evidence>
<dbReference type="GO" id="GO:0005737">
    <property type="term" value="C:cytoplasm"/>
    <property type="evidence" value="ECO:0007669"/>
    <property type="project" value="UniProtKB-SubCell"/>
</dbReference>
<dbReference type="PROSITE" id="PS50059">
    <property type="entry name" value="FKBP_PPIASE"/>
    <property type="match status" value="1"/>
</dbReference>
<dbReference type="SUPFAM" id="SSF54534">
    <property type="entry name" value="FKBP-like"/>
    <property type="match status" value="1"/>
</dbReference>
<evidence type="ECO:0000256" key="7">
    <source>
        <dbReference type="ARBA" id="ARBA00023235"/>
    </source>
</evidence>
<comment type="subcellular location">
    <subcellularLocation>
        <location evidence="2">Cytoplasm</location>
    </subcellularLocation>
</comment>
<proteinExistence type="inferred from homology"/>
<name>A0A846MRD5_9BACT</name>
<dbReference type="GO" id="GO:0042026">
    <property type="term" value="P:protein refolding"/>
    <property type="evidence" value="ECO:0007669"/>
    <property type="project" value="UniProtKB-ARBA"/>
</dbReference>
<keyword evidence="4" id="KW-0963">Cytoplasm</keyword>
<keyword evidence="5 9" id="KW-0697">Rotamase</keyword>
<keyword evidence="13" id="KW-1185">Reference proteome</keyword>
<sequence length="147" mass="15802">MRTAKNGDVVKVHYTGKLTNGEVFDSSKGREPLEFKLGEGEMIPGFEAGIIGMQVGEKKVINIPKEEAYGDPLPQLIADFPKSELPEGFPMEEGAQIGVTLADGRQIPAVITAVKENSITIDANHPLAGKDLIFEVELVEIGSSLIL</sequence>
<gene>
    <name evidence="12" type="ORF">FHS56_001340</name>
</gene>
<evidence type="ECO:0000256" key="9">
    <source>
        <dbReference type="PROSITE-ProRule" id="PRU00277"/>
    </source>
</evidence>
<evidence type="ECO:0000256" key="8">
    <source>
        <dbReference type="ARBA" id="ARBA00037071"/>
    </source>
</evidence>
<dbReference type="EC" id="5.2.1.8" evidence="10"/>
<evidence type="ECO:0000259" key="11">
    <source>
        <dbReference type="PROSITE" id="PS50059"/>
    </source>
</evidence>
<evidence type="ECO:0000256" key="3">
    <source>
        <dbReference type="ARBA" id="ARBA00006577"/>
    </source>
</evidence>
<comment type="similarity">
    <text evidence="3 10">Belongs to the FKBP-type PPIase family.</text>
</comment>
<protein>
    <recommendedName>
        <fullName evidence="10">Peptidyl-prolyl cis-trans isomerase</fullName>
        <ecNumber evidence="10">5.2.1.8</ecNumber>
    </recommendedName>
</protein>
<evidence type="ECO:0000256" key="4">
    <source>
        <dbReference type="ARBA" id="ARBA00022490"/>
    </source>
</evidence>
<evidence type="ECO:0000256" key="5">
    <source>
        <dbReference type="ARBA" id="ARBA00023110"/>
    </source>
</evidence>
<dbReference type="InterPro" id="IPR001179">
    <property type="entry name" value="PPIase_FKBP_dom"/>
</dbReference>
<evidence type="ECO:0000313" key="12">
    <source>
        <dbReference type="EMBL" id="NIK73827.1"/>
    </source>
</evidence>
<comment type="function">
    <text evidence="8">Also involved in hydrogenase metallocenter assembly, probably by participating in the nickel insertion step. This function in hydrogenase biosynthesis requires chaperone activity and the presence of the metal-binding domain, but not PPIase activity.</text>
</comment>
<keyword evidence="6" id="KW-0143">Chaperone</keyword>
<evidence type="ECO:0000256" key="6">
    <source>
        <dbReference type="ARBA" id="ARBA00023186"/>
    </source>
</evidence>
<evidence type="ECO:0000256" key="1">
    <source>
        <dbReference type="ARBA" id="ARBA00000971"/>
    </source>
</evidence>
<dbReference type="Gene3D" id="3.10.50.40">
    <property type="match status" value="1"/>
</dbReference>
<dbReference type="EMBL" id="JAASRN010000002">
    <property type="protein sequence ID" value="NIK73827.1"/>
    <property type="molecule type" value="Genomic_DNA"/>
</dbReference>
<dbReference type="PANTHER" id="PTHR47861:SF3">
    <property type="entry name" value="FKBP-TYPE PEPTIDYL-PROLYL CIS-TRANS ISOMERASE SLYD"/>
    <property type="match status" value="1"/>
</dbReference>
<dbReference type="Proteomes" id="UP000537126">
    <property type="component" value="Unassembled WGS sequence"/>
</dbReference>
<evidence type="ECO:0000256" key="10">
    <source>
        <dbReference type="RuleBase" id="RU003915"/>
    </source>
</evidence>
<comment type="catalytic activity">
    <reaction evidence="1 9 10">
        <text>[protein]-peptidylproline (omega=180) = [protein]-peptidylproline (omega=0)</text>
        <dbReference type="Rhea" id="RHEA:16237"/>
        <dbReference type="Rhea" id="RHEA-COMP:10747"/>
        <dbReference type="Rhea" id="RHEA-COMP:10748"/>
        <dbReference type="ChEBI" id="CHEBI:83833"/>
        <dbReference type="ChEBI" id="CHEBI:83834"/>
        <dbReference type="EC" id="5.2.1.8"/>
    </reaction>
</comment>
<evidence type="ECO:0000256" key="2">
    <source>
        <dbReference type="ARBA" id="ARBA00004496"/>
    </source>
</evidence>
<comment type="caution">
    <text evidence="12">The sequence shown here is derived from an EMBL/GenBank/DDBJ whole genome shotgun (WGS) entry which is preliminary data.</text>
</comment>
<organism evidence="12 13">
    <name type="scientific">Thermonema lapsum</name>
    <dbReference type="NCBI Taxonomy" id="28195"/>
    <lineage>
        <taxon>Bacteria</taxon>
        <taxon>Pseudomonadati</taxon>
        <taxon>Bacteroidota</taxon>
        <taxon>Cytophagia</taxon>
        <taxon>Cytophagales</taxon>
        <taxon>Thermonemataceae</taxon>
        <taxon>Thermonema</taxon>
    </lineage>
</organism>
<accession>A0A846MRD5</accession>
<dbReference type="AlphaFoldDB" id="A0A846MRD5"/>
<keyword evidence="7 9" id="KW-0413">Isomerase</keyword>
<dbReference type="GO" id="GO:0003755">
    <property type="term" value="F:peptidyl-prolyl cis-trans isomerase activity"/>
    <property type="evidence" value="ECO:0007669"/>
    <property type="project" value="UniProtKB-UniRule"/>
</dbReference>